<keyword evidence="2" id="KW-1133">Transmembrane helix</keyword>
<gene>
    <name evidence="4" type="ORF">D915_003583</name>
</gene>
<evidence type="ECO:0000313" key="5">
    <source>
        <dbReference type="Proteomes" id="UP000230066"/>
    </source>
</evidence>
<feature type="transmembrane region" description="Helical" evidence="2">
    <location>
        <begin position="330"/>
        <end position="349"/>
    </location>
</feature>
<keyword evidence="3" id="KW-0732">Signal</keyword>
<name>A0A4E0RHT8_FASHE</name>
<proteinExistence type="predicted"/>
<dbReference type="AlphaFoldDB" id="A0A4E0RHT8"/>
<evidence type="ECO:0000256" key="3">
    <source>
        <dbReference type="SAM" id="SignalP"/>
    </source>
</evidence>
<keyword evidence="2" id="KW-0812">Transmembrane</keyword>
<feature type="transmembrane region" description="Helical" evidence="2">
    <location>
        <begin position="303"/>
        <end position="323"/>
    </location>
</feature>
<feature type="region of interest" description="Disordered" evidence="1">
    <location>
        <begin position="137"/>
        <end position="193"/>
    </location>
</feature>
<sequence>MSFGIFIILSCISIRQAVQATTDPELLEQLWIQLYRFLPGPSVSPQLPSELSISVNVAVSVDNVELLRSHNGPACRASLTILAEWPVTDARVADSRLVELMNGAVRLDVNRVWHPELVIPGSYRVQTLAQRLELRADVGTPEGSTTGPKPPSTMARSSLTGKGLTTGSGRIQSNFQSRESADEAQKPVGRVSTRINSHKLTGSSEGPRYVYVESLAAEFTCNQPKKLSQVAAVLCPIFIRQGGLMHVQPSLKWAERKSCLIAENVERRISHITVTKLFGQHIDRQGADHSLGVNICFPQTTRVVLYSLAPVLIVLVSLLILWNGPIGAHVVTWFQLTLLLTTTGLWIWLSGQEIGMNGQPGLVDIWLLICVVVVGLTSCLAVLEQRWSDRVLRQRQRRCLRTPSLSLLQNKAAAVPGTPALNVNPALNAGCFQGCACGGSNSGTCPENCVSCAGLQARASGGFVSTNGTSGVYCSNSSCGASGHVCSGMGTHGQGNSSSNSPAPMGFSLQPLGMGTTKLDTYNDGFLCSNTTETRNGGPGGAFRGLRWRNMSTSRRTHGHNNTGLTGVELSDCQACLCHPASAQAAVQQGSPAPPYTSACSSVSSHVPANCCLKILKTALTFSFFLIGAVFWITVLALGTVPEACLGASVCQPVTTAYLK</sequence>
<feature type="transmembrane region" description="Helical" evidence="2">
    <location>
        <begin position="361"/>
        <end position="383"/>
    </location>
</feature>
<feature type="chain" id="PRO_5020026191" description="Neurotransmitter-gated ion-channel ligand-binding domain-containing protein" evidence="3">
    <location>
        <begin position="21"/>
        <end position="660"/>
    </location>
</feature>
<keyword evidence="2" id="KW-0472">Membrane</keyword>
<evidence type="ECO:0000313" key="4">
    <source>
        <dbReference type="EMBL" id="THD25604.1"/>
    </source>
</evidence>
<dbReference type="EMBL" id="JXXN02001067">
    <property type="protein sequence ID" value="THD25604.1"/>
    <property type="molecule type" value="Genomic_DNA"/>
</dbReference>
<protein>
    <recommendedName>
        <fullName evidence="6">Neurotransmitter-gated ion-channel ligand-binding domain-containing protein</fullName>
    </recommendedName>
</protein>
<feature type="signal peptide" evidence="3">
    <location>
        <begin position="1"/>
        <end position="20"/>
    </location>
</feature>
<accession>A0A4E0RHT8</accession>
<evidence type="ECO:0000256" key="1">
    <source>
        <dbReference type="SAM" id="MobiDB-lite"/>
    </source>
</evidence>
<evidence type="ECO:0000256" key="2">
    <source>
        <dbReference type="SAM" id="Phobius"/>
    </source>
</evidence>
<dbReference type="Proteomes" id="UP000230066">
    <property type="component" value="Unassembled WGS sequence"/>
</dbReference>
<reference evidence="4" key="1">
    <citation type="submission" date="2019-03" db="EMBL/GenBank/DDBJ databases">
        <title>Improved annotation for the trematode Fasciola hepatica.</title>
        <authorList>
            <person name="Choi Y.-J."/>
            <person name="Martin J."/>
            <person name="Mitreva M."/>
        </authorList>
    </citation>
    <scope>NUCLEOTIDE SEQUENCE [LARGE SCALE GENOMIC DNA]</scope>
</reference>
<feature type="compositionally biased region" description="Low complexity" evidence="1">
    <location>
        <begin position="157"/>
        <end position="169"/>
    </location>
</feature>
<comment type="caution">
    <text evidence="4">The sequence shown here is derived from an EMBL/GenBank/DDBJ whole genome shotgun (WGS) entry which is preliminary data.</text>
</comment>
<evidence type="ECO:0008006" key="6">
    <source>
        <dbReference type="Google" id="ProtNLM"/>
    </source>
</evidence>
<feature type="transmembrane region" description="Helical" evidence="2">
    <location>
        <begin position="619"/>
        <end position="641"/>
    </location>
</feature>
<keyword evidence="5" id="KW-1185">Reference proteome</keyword>
<organism evidence="4 5">
    <name type="scientific">Fasciola hepatica</name>
    <name type="common">Liver fluke</name>
    <dbReference type="NCBI Taxonomy" id="6192"/>
    <lineage>
        <taxon>Eukaryota</taxon>
        <taxon>Metazoa</taxon>
        <taxon>Spiralia</taxon>
        <taxon>Lophotrochozoa</taxon>
        <taxon>Platyhelminthes</taxon>
        <taxon>Trematoda</taxon>
        <taxon>Digenea</taxon>
        <taxon>Plagiorchiida</taxon>
        <taxon>Echinostomata</taxon>
        <taxon>Echinostomatoidea</taxon>
        <taxon>Fasciolidae</taxon>
        <taxon>Fasciola</taxon>
    </lineage>
</organism>